<dbReference type="Proteomes" id="UP000057043">
    <property type="component" value="Unassembled WGS sequence"/>
</dbReference>
<accession>A0A117LES5</accession>
<evidence type="ECO:0000313" key="1">
    <source>
        <dbReference type="EMBL" id="KUK43195.1"/>
    </source>
</evidence>
<reference evidence="1 2" key="1">
    <citation type="journal article" date="2015" name="MBio">
        <title>Genome-Resolved Metagenomic Analysis Reveals Roles for Candidate Phyla and Other Microbial Community Members in Biogeochemical Transformations in Oil Reservoirs.</title>
        <authorList>
            <person name="Hu P."/>
            <person name="Tom L."/>
            <person name="Singh A."/>
            <person name="Thomas B.C."/>
            <person name="Baker B.J."/>
            <person name="Piceno Y.M."/>
            <person name="Andersen G.L."/>
            <person name="Banfield J.F."/>
        </authorList>
    </citation>
    <scope>NUCLEOTIDE SEQUENCE [LARGE SCALE GENOMIC DNA]</scope>
    <source>
        <strain evidence="1">57_489</strain>
    </source>
</reference>
<name>A0A117LES5_9EURY</name>
<comment type="caution">
    <text evidence="1">The sequence shown here is derived from an EMBL/GenBank/DDBJ whole genome shotgun (WGS) entry which is preliminary data.</text>
</comment>
<dbReference type="EMBL" id="LGFT01000113">
    <property type="protein sequence ID" value="KUK43195.1"/>
    <property type="molecule type" value="Genomic_DNA"/>
</dbReference>
<proteinExistence type="predicted"/>
<dbReference type="AlphaFoldDB" id="A0A117LES5"/>
<gene>
    <name evidence="1" type="ORF">XD72_2428</name>
</gene>
<organism evidence="1 2">
    <name type="scientific">Methanothrix harundinacea</name>
    <dbReference type="NCBI Taxonomy" id="301375"/>
    <lineage>
        <taxon>Archaea</taxon>
        <taxon>Methanobacteriati</taxon>
        <taxon>Methanobacteriota</taxon>
        <taxon>Stenosarchaea group</taxon>
        <taxon>Methanomicrobia</taxon>
        <taxon>Methanotrichales</taxon>
        <taxon>Methanotrichaceae</taxon>
        <taxon>Methanothrix</taxon>
    </lineage>
</organism>
<protein>
    <submittedName>
        <fullName evidence="1">Uncharacterized protein</fullName>
    </submittedName>
</protein>
<dbReference type="PATRIC" id="fig|301375.7.peg.291"/>
<sequence length="57" mass="6584">MQCRRENRVQMRCEICGKDSDSLFKAKHRERGRVKICEECLKKETQMLLASGGCSCC</sequence>
<evidence type="ECO:0000313" key="2">
    <source>
        <dbReference type="Proteomes" id="UP000057043"/>
    </source>
</evidence>